<evidence type="ECO:0000256" key="3">
    <source>
        <dbReference type="ARBA" id="ARBA00022670"/>
    </source>
</evidence>
<dbReference type="AlphaFoldDB" id="A0A517Z6A5"/>
<dbReference type="GO" id="GO:0006465">
    <property type="term" value="P:signal peptide processing"/>
    <property type="evidence" value="ECO:0007669"/>
    <property type="project" value="InterPro"/>
</dbReference>
<protein>
    <submittedName>
        <fullName evidence="10">Protease 4</fullName>
        <ecNumber evidence="10">3.4.21.-</ecNumber>
    </submittedName>
</protein>
<evidence type="ECO:0000256" key="1">
    <source>
        <dbReference type="ARBA" id="ARBA00004370"/>
    </source>
</evidence>
<name>A0A517Z6A5_9PLAN</name>
<keyword evidence="8" id="KW-0732">Signal</keyword>
<comment type="subcellular location">
    <subcellularLocation>
        <location evidence="1">Membrane</location>
    </subcellularLocation>
</comment>
<keyword evidence="4 10" id="KW-0378">Hydrolase</keyword>
<feature type="active site" description="Nucleophile" evidence="7">
    <location>
        <position position="387"/>
    </location>
</feature>
<gene>
    <name evidence="10" type="primary">sppA_2</name>
    <name evidence="10" type="ORF">Mal4_23140</name>
</gene>
<evidence type="ECO:0000256" key="8">
    <source>
        <dbReference type="SAM" id="SignalP"/>
    </source>
</evidence>
<dbReference type="InterPro" id="IPR002142">
    <property type="entry name" value="Peptidase_S49"/>
</dbReference>
<dbReference type="InterPro" id="IPR029045">
    <property type="entry name" value="ClpP/crotonase-like_dom_sf"/>
</dbReference>
<keyword evidence="11" id="KW-1185">Reference proteome</keyword>
<feature type="domain" description="Peptidase S49" evidence="9">
    <location>
        <begin position="371"/>
        <end position="522"/>
    </location>
</feature>
<dbReference type="GO" id="GO:0016020">
    <property type="term" value="C:membrane"/>
    <property type="evidence" value="ECO:0007669"/>
    <property type="project" value="UniProtKB-SubCell"/>
</dbReference>
<dbReference type="InterPro" id="IPR004635">
    <property type="entry name" value="Pept_S49_SppA"/>
</dbReference>
<proteinExistence type="inferred from homology"/>
<accession>A0A517Z6A5</accession>
<dbReference type="PIRSF" id="PIRSF001217">
    <property type="entry name" value="Protease_4_SppA"/>
    <property type="match status" value="1"/>
</dbReference>
<dbReference type="InterPro" id="IPR047272">
    <property type="entry name" value="S49_SppA_C"/>
</dbReference>
<dbReference type="Gene3D" id="3.90.226.10">
    <property type="entry name" value="2-enoyl-CoA Hydratase, Chain A, domain 1"/>
    <property type="match status" value="3"/>
</dbReference>
<dbReference type="PANTHER" id="PTHR33209:SF1">
    <property type="entry name" value="PEPTIDASE S49 DOMAIN-CONTAINING PROTEIN"/>
    <property type="match status" value="1"/>
</dbReference>
<dbReference type="EMBL" id="CP036275">
    <property type="protein sequence ID" value="QDU37995.1"/>
    <property type="molecule type" value="Genomic_DNA"/>
</dbReference>
<evidence type="ECO:0000313" key="11">
    <source>
        <dbReference type="Proteomes" id="UP000320496"/>
    </source>
</evidence>
<dbReference type="CDD" id="cd07018">
    <property type="entry name" value="S49_SppA_67K_type"/>
    <property type="match status" value="1"/>
</dbReference>
<dbReference type="CDD" id="cd07023">
    <property type="entry name" value="S49_Sppa_N_C"/>
    <property type="match status" value="1"/>
</dbReference>
<feature type="chain" id="PRO_5021769292" evidence="8">
    <location>
        <begin position="25"/>
        <end position="610"/>
    </location>
</feature>
<dbReference type="InterPro" id="IPR047217">
    <property type="entry name" value="S49_SppA_67K_type_N"/>
</dbReference>
<reference evidence="10 11" key="1">
    <citation type="submission" date="2019-02" db="EMBL/GenBank/DDBJ databases">
        <title>Deep-cultivation of Planctomycetes and their phenomic and genomic characterization uncovers novel biology.</title>
        <authorList>
            <person name="Wiegand S."/>
            <person name="Jogler M."/>
            <person name="Boedeker C."/>
            <person name="Pinto D."/>
            <person name="Vollmers J."/>
            <person name="Rivas-Marin E."/>
            <person name="Kohn T."/>
            <person name="Peeters S.H."/>
            <person name="Heuer A."/>
            <person name="Rast P."/>
            <person name="Oberbeckmann S."/>
            <person name="Bunk B."/>
            <person name="Jeske O."/>
            <person name="Meyerdierks A."/>
            <person name="Storesund J.E."/>
            <person name="Kallscheuer N."/>
            <person name="Luecker S."/>
            <person name="Lage O.M."/>
            <person name="Pohl T."/>
            <person name="Merkel B.J."/>
            <person name="Hornburger P."/>
            <person name="Mueller R.-W."/>
            <person name="Bruemmer F."/>
            <person name="Labrenz M."/>
            <person name="Spormann A.M."/>
            <person name="Op den Camp H."/>
            <person name="Overmann J."/>
            <person name="Amann R."/>
            <person name="Jetten M.S.M."/>
            <person name="Mascher T."/>
            <person name="Medema M.H."/>
            <person name="Devos D.P."/>
            <person name="Kaster A.-K."/>
            <person name="Ovreas L."/>
            <person name="Rohde M."/>
            <person name="Galperin M.Y."/>
            <person name="Jogler C."/>
        </authorList>
    </citation>
    <scope>NUCLEOTIDE SEQUENCE [LARGE SCALE GENOMIC DNA]</scope>
    <source>
        <strain evidence="10 11">Mal4</strain>
    </source>
</reference>
<organism evidence="10 11">
    <name type="scientific">Maioricimonas rarisocia</name>
    <dbReference type="NCBI Taxonomy" id="2528026"/>
    <lineage>
        <taxon>Bacteria</taxon>
        <taxon>Pseudomonadati</taxon>
        <taxon>Planctomycetota</taxon>
        <taxon>Planctomycetia</taxon>
        <taxon>Planctomycetales</taxon>
        <taxon>Planctomycetaceae</taxon>
        <taxon>Maioricimonas</taxon>
    </lineage>
</organism>
<evidence type="ECO:0000256" key="4">
    <source>
        <dbReference type="ARBA" id="ARBA00022801"/>
    </source>
</evidence>
<evidence type="ECO:0000256" key="5">
    <source>
        <dbReference type="ARBA" id="ARBA00022825"/>
    </source>
</evidence>
<dbReference type="Proteomes" id="UP000320496">
    <property type="component" value="Chromosome"/>
</dbReference>
<evidence type="ECO:0000256" key="6">
    <source>
        <dbReference type="ARBA" id="ARBA00023136"/>
    </source>
</evidence>
<dbReference type="SUPFAM" id="SSF52096">
    <property type="entry name" value="ClpP/crotonase"/>
    <property type="match status" value="2"/>
</dbReference>
<dbReference type="Pfam" id="PF01343">
    <property type="entry name" value="Peptidase_S49"/>
    <property type="match status" value="2"/>
</dbReference>
<keyword evidence="6" id="KW-0472">Membrane</keyword>
<dbReference type="Gene3D" id="6.20.330.10">
    <property type="match status" value="1"/>
</dbReference>
<feature type="domain" description="Peptidase S49" evidence="9">
    <location>
        <begin position="105"/>
        <end position="249"/>
    </location>
</feature>
<dbReference type="OrthoDB" id="9764363at2"/>
<comment type="similarity">
    <text evidence="2">Belongs to the peptidase S49 family.</text>
</comment>
<evidence type="ECO:0000256" key="7">
    <source>
        <dbReference type="PIRSR" id="PIRSR001217-1"/>
    </source>
</evidence>
<sequence length="610" mass="66050" precursor="true">MRNRGSCLVLCAALLMSAGLTARADDSTKPATVAVFAFDRTVTEKPVSDDPLFGSVGSETLYSLIERLDEAAEDEEVKAVVLLAGSSTLPYAQAEEVRAAIDRIRESGKKVYAHADSLRTPQYALLCGASRLSVAPTGDVWVTGLYGEQLYVRGLLDLLGVKPDFLTCGEYKSAGEMFTRTGPSPESEEMYKWLYDGLFESVINLVATGRGVDAKQARKWIDQGLYSAESAREAGLIDAVEHRQAFSQAIQDDLGTEVEYDKSYGKKKGPSIDLNNPFAAFQLWAEILAGPQRRRSNKDAIAVVYVDGPIMPGKSQPSIFGTGEAAYSEPIRKALDKLIDDDKVKGVVLRVSSPGGSAVASEIILNATQRVAAKKPFVVSMGSVAGSGGYYVACAGQRIFADSATITGSIGVISGKLVTEGMWNRIGINFEANKRGEKAGMLAGSDLFTEEERDEMQAWMNEVYEVFKGHVVDNRGDKLAKPIEELAGGRVYTGQQALEYGLVDEIGGLNDAIAWVADKADVDDYDVRVVPRPTNFLEELLNELSGQQNKDNGDLQLAGPTGSGLVDAALPMLRQLDPRRLQLVLSALRQAELLKHERVMLTMPLIELSD</sequence>
<dbReference type="InterPro" id="IPR004634">
    <property type="entry name" value="Pept_S49_pIV"/>
</dbReference>
<feature type="signal peptide" evidence="8">
    <location>
        <begin position="1"/>
        <end position="24"/>
    </location>
</feature>
<dbReference type="KEGG" id="mri:Mal4_23140"/>
<dbReference type="EC" id="3.4.21.-" evidence="10"/>
<evidence type="ECO:0000313" key="10">
    <source>
        <dbReference type="EMBL" id="QDU37995.1"/>
    </source>
</evidence>
<dbReference type="GO" id="GO:0008236">
    <property type="term" value="F:serine-type peptidase activity"/>
    <property type="evidence" value="ECO:0007669"/>
    <property type="project" value="UniProtKB-KW"/>
</dbReference>
<keyword evidence="3 10" id="KW-0645">Protease</keyword>
<keyword evidence="5" id="KW-0720">Serine protease</keyword>
<dbReference type="NCBIfam" id="TIGR00706">
    <property type="entry name" value="SppA_dom"/>
    <property type="match status" value="1"/>
</dbReference>
<dbReference type="RefSeq" id="WP_145369323.1">
    <property type="nucleotide sequence ID" value="NZ_CP036275.1"/>
</dbReference>
<dbReference type="NCBIfam" id="TIGR00705">
    <property type="entry name" value="SppA_67K"/>
    <property type="match status" value="1"/>
</dbReference>
<evidence type="ECO:0000259" key="9">
    <source>
        <dbReference type="Pfam" id="PF01343"/>
    </source>
</evidence>
<feature type="active site" description="Proton donor/acceptor" evidence="7">
    <location>
        <position position="172"/>
    </location>
</feature>
<evidence type="ECO:0000256" key="2">
    <source>
        <dbReference type="ARBA" id="ARBA00008683"/>
    </source>
</evidence>
<dbReference type="PANTHER" id="PTHR33209">
    <property type="entry name" value="PROTEASE 4"/>
    <property type="match status" value="1"/>
</dbReference>